<evidence type="ECO:0000313" key="3">
    <source>
        <dbReference type="Proteomes" id="UP000580474"/>
    </source>
</evidence>
<dbReference type="Pfam" id="PF01370">
    <property type="entry name" value="Epimerase"/>
    <property type="match status" value="2"/>
</dbReference>
<dbReference type="AlphaFoldDB" id="A0A840ND43"/>
<protein>
    <submittedName>
        <fullName evidence="2">dTDP-L-rhamnose 4-epimerase</fullName>
        <ecNumber evidence="2">5.1.3.25</ecNumber>
    </submittedName>
</protein>
<dbReference type="InterPro" id="IPR050177">
    <property type="entry name" value="Lipid_A_modif_metabolic_enz"/>
</dbReference>
<organism evidence="2 3">
    <name type="scientific">Saccharopolyspora gloriosae</name>
    <dbReference type="NCBI Taxonomy" id="455344"/>
    <lineage>
        <taxon>Bacteria</taxon>
        <taxon>Bacillati</taxon>
        <taxon>Actinomycetota</taxon>
        <taxon>Actinomycetes</taxon>
        <taxon>Pseudonocardiales</taxon>
        <taxon>Pseudonocardiaceae</taxon>
        <taxon>Saccharopolyspora</taxon>
    </lineage>
</organism>
<dbReference type="EC" id="5.1.3.25" evidence="2"/>
<proteinExistence type="predicted"/>
<reference evidence="2 3" key="1">
    <citation type="submission" date="2020-08" db="EMBL/GenBank/DDBJ databases">
        <title>Sequencing the genomes of 1000 actinobacteria strains.</title>
        <authorList>
            <person name="Klenk H.-P."/>
        </authorList>
    </citation>
    <scope>NUCLEOTIDE SEQUENCE [LARGE SCALE GENOMIC DNA]</scope>
    <source>
        <strain evidence="2 3">DSM 45582</strain>
    </source>
</reference>
<keyword evidence="2" id="KW-0413">Isomerase</keyword>
<dbReference type="PANTHER" id="PTHR43245">
    <property type="entry name" value="BIFUNCTIONAL POLYMYXIN RESISTANCE PROTEIN ARNA"/>
    <property type="match status" value="1"/>
</dbReference>
<dbReference type="InterPro" id="IPR001509">
    <property type="entry name" value="Epimerase_deHydtase"/>
</dbReference>
<comment type="caution">
    <text evidence="2">The sequence shown here is derived from an EMBL/GenBank/DDBJ whole genome shotgun (WGS) entry which is preliminary data.</text>
</comment>
<feature type="domain" description="NAD-dependent epimerase/dehydratase" evidence="1">
    <location>
        <begin position="170"/>
        <end position="277"/>
    </location>
</feature>
<dbReference type="Proteomes" id="UP000580474">
    <property type="component" value="Unassembled WGS sequence"/>
</dbReference>
<feature type="domain" description="NAD-dependent epimerase/dehydratase" evidence="1">
    <location>
        <begin position="3"/>
        <end position="129"/>
    </location>
</feature>
<dbReference type="RefSeq" id="WP_184479204.1">
    <property type="nucleotide sequence ID" value="NZ_JACHIV010000001.1"/>
</dbReference>
<evidence type="ECO:0000259" key="1">
    <source>
        <dbReference type="Pfam" id="PF01370"/>
    </source>
</evidence>
<dbReference type="PANTHER" id="PTHR43245:SF13">
    <property type="entry name" value="UDP-D-APIOSE_UDP-D-XYLOSE SYNTHASE 2"/>
    <property type="match status" value="1"/>
</dbReference>
<dbReference type="InterPro" id="IPR036291">
    <property type="entry name" value="NAD(P)-bd_dom_sf"/>
</dbReference>
<accession>A0A840ND43</accession>
<dbReference type="SUPFAM" id="SSF51735">
    <property type="entry name" value="NAD(P)-binding Rossmann-fold domains"/>
    <property type="match status" value="1"/>
</dbReference>
<dbReference type="GO" id="GO:0016853">
    <property type="term" value="F:isomerase activity"/>
    <property type="evidence" value="ECO:0007669"/>
    <property type="project" value="UniProtKB-KW"/>
</dbReference>
<sequence length="347" mass="36704">MQVLVTGGAGFIGSHIADLLAARGHSVRLLDVLLPAAHGPGGAPDYLGDHELVIGDVRDPDVLRPALSDVDVVCHQAAMVGLEAGMTDMPDYVAHNDLGTAHLLTAMTEAGIGRLVLAGSMVVYGEGRYLCPAHGVVRPGPRTTDDLERGVFEPRCPTCDGLLEPGTVPEDAPVDPRNTYATTKLTQEHLAAVWARNTGGSAVSLRYHNVYGPRMPRNTPYAGVASLFRSALARGEAPRIFEDGAQRRDFVHVRDIAAANLAAMRRDQPGFAAYNICSGQPRTIGDMATALADAANGPAPITTGDYRLGDVRHIVADPSRAADELGFRAEIGFAEGMREFGTAALRA</sequence>
<gene>
    <name evidence="2" type="ORF">BJ969_002612</name>
</gene>
<dbReference type="Gene3D" id="3.40.50.720">
    <property type="entry name" value="NAD(P)-binding Rossmann-like Domain"/>
    <property type="match status" value="1"/>
</dbReference>
<evidence type="ECO:0000313" key="2">
    <source>
        <dbReference type="EMBL" id="MBB5069524.1"/>
    </source>
</evidence>
<dbReference type="PRINTS" id="PR01713">
    <property type="entry name" value="NUCEPIMERASE"/>
</dbReference>
<dbReference type="EMBL" id="JACHIV010000001">
    <property type="protein sequence ID" value="MBB5069524.1"/>
    <property type="molecule type" value="Genomic_DNA"/>
</dbReference>
<name>A0A840ND43_9PSEU</name>
<keyword evidence="3" id="KW-1185">Reference proteome</keyword>